<dbReference type="AlphaFoldDB" id="A0AA39LI37"/>
<evidence type="ECO:0000313" key="6">
    <source>
        <dbReference type="Proteomes" id="UP001175271"/>
    </source>
</evidence>
<evidence type="ECO:0000256" key="3">
    <source>
        <dbReference type="SAM" id="Phobius"/>
    </source>
</evidence>
<evidence type="ECO:0000256" key="1">
    <source>
        <dbReference type="ARBA" id="ARBA00022737"/>
    </source>
</evidence>
<name>A0AA39LI37_9BILA</name>
<keyword evidence="3" id="KW-0472">Membrane</keyword>
<dbReference type="Pfam" id="PF01484">
    <property type="entry name" value="Col_cuticle_N"/>
    <property type="match status" value="1"/>
</dbReference>
<comment type="caution">
    <text evidence="5">The sequence shown here is derived from an EMBL/GenBank/DDBJ whole genome shotgun (WGS) entry which is preliminary data.</text>
</comment>
<evidence type="ECO:0000259" key="4">
    <source>
        <dbReference type="SMART" id="SM01088"/>
    </source>
</evidence>
<dbReference type="PANTHER" id="PTHR24637:SF262">
    <property type="entry name" value="CUTICLE COLLAGEN 34-RELATED"/>
    <property type="match status" value="1"/>
</dbReference>
<dbReference type="InterPro" id="IPR002486">
    <property type="entry name" value="Col_cuticle_N"/>
</dbReference>
<dbReference type="Proteomes" id="UP001175271">
    <property type="component" value="Unassembled WGS sequence"/>
</dbReference>
<dbReference type="Pfam" id="PF01391">
    <property type="entry name" value="Collagen"/>
    <property type="match status" value="1"/>
</dbReference>
<dbReference type="InterPro" id="IPR008160">
    <property type="entry name" value="Collagen"/>
</dbReference>
<protein>
    <recommendedName>
        <fullName evidence="4">Nematode cuticle collagen N-terminal domain-containing protein</fullName>
    </recommendedName>
</protein>
<feature type="compositionally biased region" description="Low complexity" evidence="2">
    <location>
        <begin position="141"/>
        <end position="153"/>
    </location>
</feature>
<dbReference type="GO" id="GO:0042302">
    <property type="term" value="F:structural constituent of cuticle"/>
    <property type="evidence" value="ECO:0007669"/>
    <property type="project" value="InterPro"/>
</dbReference>
<sequence>MDLDSRIKAYKFVAYSAVTFSVVAVLSVCVTLPMVYNYVHHVKRTMHNEISFCKGSAKDIWSEVNHLKSIPVANNRTARQAGYDAGVTGGTVSSGGQCDGCCLPGPPGPAGAPGKPGRPGKPGAPGLPDGAPGPAGPKGPNGPDGAPGNDGQPGQPGPPGPPGTQGEKGICPKYCAIDGGVFFEDGTRR</sequence>
<keyword evidence="6" id="KW-1185">Reference proteome</keyword>
<evidence type="ECO:0000256" key="2">
    <source>
        <dbReference type="SAM" id="MobiDB-lite"/>
    </source>
</evidence>
<dbReference type="EMBL" id="JAUCMV010000005">
    <property type="protein sequence ID" value="KAK0397940.1"/>
    <property type="molecule type" value="Genomic_DNA"/>
</dbReference>
<keyword evidence="3" id="KW-0812">Transmembrane</keyword>
<keyword evidence="3" id="KW-1133">Transmembrane helix</keyword>
<gene>
    <name evidence="5" type="ORF">QR680_002348</name>
</gene>
<evidence type="ECO:0000313" key="5">
    <source>
        <dbReference type="EMBL" id="KAK0397940.1"/>
    </source>
</evidence>
<dbReference type="PANTHER" id="PTHR24637">
    <property type="entry name" value="COLLAGEN"/>
    <property type="match status" value="1"/>
</dbReference>
<dbReference type="SMART" id="SM01088">
    <property type="entry name" value="Col_cuticle_N"/>
    <property type="match status" value="1"/>
</dbReference>
<proteinExistence type="predicted"/>
<reference evidence="5" key="1">
    <citation type="submission" date="2023-06" db="EMBL/GenBank/DDBJ databases">
        <title>Genomic analysis of the entomopathogenic nematode Steinernema hermaphroditum.</title>
        <authorList>
            <person name="Schwarz E.M."/>
            <person name="Heppert J.K."/>
            <person name="Baniya A."/>
            <person name="Schwartz H.T."/>
            <person name="Tan C.-H."/>
            <person name="Antoshechkin I."/>
            <person name="Sternberg P.W."/>
            <person name="Goodrich-Blair H."/>
            <person name="Dillman A.R."/>
        </authorList>
    </citation>
    <scope>NUCLEOTIDE SEQUENCE</scope>
    <source>
        <strain evidence="5">PS9179</strain>
        <tissue evidence="5">Whole animal</tissue>
    </source>
</reference>
<feature type="region of interest" description="Disordered" evidence="2">
    <location>
        <begin position="109"/>
        <end position="171"/>
    </location>
</feature>
<accession>A0AA39LI37</accession>
<feature type="transmembrane region" description="Helical" evidence="3">
    <location>
        <begin position="12"/>
        <end position="36"/>
    </location>
</feature>
<keyword evidence="1" id="KW-0677">Repeat</keyword>
<organism evidence="5 6">
    <name type="scientific">Steinernema hermaphroditum</name>
    <dbReference type="NCBI Taxonomy" id="289476"/>
    <lineage>
        <taxon>Eukaryota</taxon>
        <taxon>Metazoa</taxon>
        <taxon>Ecdysozoa</taxon>
        <taxon>Nematoda</taxon>
        <taxon>Chromadorea</taxon>
        <taxon>Rhabditida</taxon>
        <taxon>Tylenchina</taxon>
        <taxon>Panagrolaimomorpha</taxon>
        <taxon>Strongyloidoidea</taxon>
        <taxon>Steinernematidae</taxon>
        <taxon>Steinernema</taxon>
    </lineage>
</organism>
<feature type="domain" description="Nematode cuticle collagen N-terminal" evidence="4">
    <location>
        <begin position="12"/>
        <end position="64"/>
    </location>
</feature>